<keyword evidence="4" id="KW-1185">Reference proteome</keyword>
<feature type="region of interest" description="Disordered" evidence="1">
    <location>
        <begin position="310"/>
        <end position="367"/>
    </location>
</feature>
<dbReference type="OMA" id="CRIWIAY"/>
<name>A0A0M9FV95_LEPPY</name>
<dbReference type="Pfam" id="PF04468">
    <property type="entry name" value="PSP1"/>
    <property type="match status" value="1"/>
</dbReference>
<feature type="region of interest" description="Disordered" evidence="1">
    <location>
        <begin position="1"/>
        <end position="23"/>
    </location>
</feature>
<feature type="region of interest" description="Disordered" evidence="1">
    <location>
        <begin position="171"/>
        <end position="231"/>
    </location>
</feature>
<feature type="region of interest" description="Disordered" evidence="1">
    <location>
        <begin position="578"/>
        <end position="706"/>
    </location>
</feature>
<dbReference type="PANTHER" id="PTHR43830:SF17">
    <property type="entry name" value="PSP1 C-TERMINAL DOMAIN-CONTAINING PROTEIN"/>
    <property type="match status" value="1"/>
</dbReference>
<feature type="compositionally biased region" description="Polar residues" evidence="1">
    <location>
        <begin position="684"/>
        <end position="693"/>
    </location>
</feature>
<dbReference type="VEuPathDB" id="TriTrypDB:LpyrH10_19_0690"/>
<evidence type="ECO:0000256" key="1">
    <source>
        <dbReference type="SAM" id="MobiDB-lite"/>
    </source>
</evidence>
<sequence length="1025" mass="109045">MQTSSAMAASQLKATLTSNPQDNTEIPSLFHTFGHNDVSSGDDDVVEVLEVNQADEYHADSYCGAAASGGRGTAVAASAARVGAVAAAAVSMSATRACATASPNSSHTHYPMSRSTHNPYVLLSGTDGTALYGLDTSVTTASNSVTGRPTHQYSFSNSTSQNPLTFQFNSSATGGETNFRTNSPSANIAGSVSQRRQPSQPPHSVQLPQIQPVPLHTAGEPADGYWRDGNPMSISSTDARLVATTTVGTLSVGTSGGLPTINVNVRQRIRATASSHASSLNTSQITMPVVQPVSSSAAGTADIAATAAHLPQPDSTTPLEAASLQSRSSSSSVRRPASSSTSSVDRRPLQPGGCPMSTVLNNNSSRGRMINVPNCAVVVSTEETDERSNASVNVYSPDTSHLQQQQQQQQYVQYPPHPLPVLPMPQQLLQQQPQPQYYGYGPTNMSPPHSLYNQAQMGYAEQGYASVPPHPNAYDPSKMVAYLPSPPQQVLVPQQQPPQQYYDPQAQQPQHIAVMQGPVAEYVNQYGQVIPSPTYYMGCTAVAGVGASSVGVPPMMPGYGYQALSTMPGMPTYGHVVQQAGYGGGGETRTHRSGAGQRQQHPQQSCPGTGDVSASSSPPQFSLAAAGASNNTSVSNNSIPNNSNKYPKAKSQLQAKQGGPKKPAAPSSHQLDGKAAAMGEDGGNNDSSASTSEVSKKFPRKQDEARFHADRSAAIQLFVVVKRKMEGKRYACPLPATAVPIGSQMLVEGDRGADLGEVLAHVSVEQMARDCVFIEGRRRAALEKMHEQRASAATTDGAGKFDEADTADLPQLTGQAALDYVLSVKDWPWLIGPATPEDVESLGPQREAERQAFVTAKPIVQQFIENRYQQRVARSEQVQRATGNDAGAAAKDDAAAAAAAGRHTQDNDSDDGEHRTSLTSPTEEELHTLELIHQVTLVDCEYQFTREKITLFVSRPSRSVFVDFRRMQRKLYRTFRCRIWIAYMDEIADDEDAPESFVFVPPPSSSAAATAAVADAADDGNQEDA</sequence>
<feature type="compositionally biased region" description="Basic and acidic residues" evidence="1">
    <location>
        <begin position="694"/>
        <end position="706"/>
    </location>
</feature>
<feature type="domain" description="PSP1 C-terminal" evidence="2">
    <location>
        <begin position="875"/>
        <end position="984"/>
    </location>
</feature>
<feature type="region of interest" description="Disordered" evidence="1">
    <location>
        <begin position="875"/>
        <end position="923"/>
    </location>
</feature>
<feature type="compositionally biased region" description="Low complexity" evidence="1">
    <location>
        <begin position="323"/>
        <end position="343"/>
    </location>
</feature>
<comment type="caution">
    <text evidence="3">The sequence shown here is derived from an EMBL/GenBank/DDBJ whole genome shotgun (WGS) entry which is preliminary data.</text>
</comment>
<reference evidence="3 4" key="1">
    <citation type="submission" date="2015-07" db="EMBL/GenBank/DDBJ databases">
        <title>High-quality genome of monoxenous trypanosomatid Leptomonas pyrrhocoris.</title>
        <authorList>
            <person name="Flegontov P."/>
            <person name="Butenko A."/>
            <person name="Firsov S."/>
            <person name="Vlcek C."/>
            <person name="Logacheva M.D."/>
            <person name="Field M."/>
            <person name="Filatov D."/>
            <person name="Flegontova O."/>
            <person name="Gerasimov E."/>
            <person name="Jackson A.P."/>
            <person name="Kelly S."/>
            <person name="Opperdoes F."/>
            <person name="O'Reilly A."/>
            <person name="Votypka J."/>
            <person name="Yurchenko V."/>
            <person name="Lukes J."/>
        </authorList>
    </citation>
    <scope>NUCLEOTIDE SEQUENCE [LARGE SCALE GENOMIC DNA]</scope>
    <source>
        <strain evidence="3">H10</strain>
    </source>
</reference>
<dbReference type="InterPro" id="IPR047767">
    <property type="entry name" value="PSP1-like"/>
</dbReference>
<dbReference type="PROSITE" id="PS51411">
    <property type="entry name" value="PSP1_C"/>
    <property type="match status" value="1"/>
</dbReference>
<dbReference type="GO" id="GO:0005737">
    <property type="term" value="C:cytoplasm"/>
    <property type="evidence" value="ECO:0007669"/>
    <property type="project" value="TreeGrafter"/>
</dbReference>
<feature type="compositionally biased region" description="Low complexity" evidence="1">
    <location>
        <begin position="881"/>
        <end position="901"/>
    </location>
</feature>
<dbReference type="AlphaFoldDB" id="A0A0M9FV95"/>
<feature type="compositionally biased region" description="Polar residues" evidence="1">
    <location>
        <begin position="171"/>
        <end position="209"/>
    </location>
</feature>
<dbReference type="GeneID" id="26907803"/>
<dbReference type="OrthoDB" id="264671at2759"/>
<evidence type="ECO:0000313" key="4">
    <source>
        <dbReference type="Proteomes" id="UP000037923"/>
    </source>
</evidence>
<dbReference type="Proteomes" id="UP000037923">
    <property type="component" value="Unassembled WGS sequence"/>
</dbReference>
<feature type="compositionally biased region" description="Low complexity" evidence="1">
    <location>
        <begin position="629"/>
        <end position="644"/>
    </location>
</feature>
<evidence type="ECO:0000313" key="3">
    <source>
        <dbReference type="EMBL" id="KPA76667.1"/>
    </source>
</evidence>
<protein>
    <recommendedName>
        <fullName evidence="2">PSP1 C-terminal domain-containing protein</fullName>
    </recommendedName>
</protein>
<organism evidence="3 4">
    <name type="scientific">Leptomonas pyrrhocoris</name>
    <name type="common">Firebug parasite</name>
    <dbReference type="NCBI Taxonomy" id="157538"/>
    <lineage>
        <taxon>Eukaryota</taxon>
        <taxon>Discoba</taxon>
        <taxon>Euglenozoa</taxon>
        <taxon>Kinetoplastea</taxon>
        <taxon>Metakinetoplastina</taxon>
        <taxon>Trypanosomatida</taxon>
        <taxon>Trypanosomatidae</taxon>
        <taxon>Leishmaniinae</taxon>
        <taxon>Leptomonas</taxon>
    </lineage>
</organism>
<feature type="compositionally biased region" description="Polar residues" evidence="1">
    <location>
        <begin position="596"/>
        <end position="620"/>
    </location>
</feature>
<dbReference type="InterPro" id="IPR007557">
    <property type="entry name" value="PSP1_C"/>
</dbReference>
<proteinExistence type="predicted"/>
<evidence type="ECO:0000259" key="2">
    <source>
        <dbReference type="PROSITE" id="PS51411"/>
    </source>
</evidence>
<dbReference type="PANTHER" id="PTHR43830">
    <property type="entry name" value="PROTEIN PSP1"/>
    <property type="match status" value="1"/>
</dbReference>
<accession>A0A0M9FV95</accession>
<gene>
    <name evidence="3" type="ORF">ABB37_07518</name>
</gene>
<dbReference type="RefSeq" id="XP_015655106.1">
    <property type="nucleotide sequence ID" value="XM_015806184.1"/>
</dbReference>
<dbReference type="EMBL" id="LGTL01000019">
    <property type="protein sequence ID" value="KPA76667.1"/>
    <property type="molecule type" value="Genomic_DNA"/>
</dbReference>